<name>A0A231H6L2_9NOCA</name>
<dbReference type="AlphaFoldDB" id="A0A231H6L2"/>
<evidence type="ECO:0000313" key="1">
    <source>
        <dbReference type="EMBL" id="OXR44432.1"/>
    </source>
</evidence>
<dbReference type="RefSeq" id="WP_039775731.1">
    <property type="nucleotide sequence ID" value="NZ_JAAXOR010000006.1"/>
</dbReference>
<reference evidence="1 2" key="1">
    <citation type="submission" date="2017-07" db="EMBL/GenBank/DDBJ databases">
        <title>First draft Genome Sequence of Nocardia cerradoensis isolated from human infection.</title>
        <authorList>
            <person name="Carrasco G."/>
        </authorList>
    </citation>
    <scope>NUCLEOTIDE SEQUENCE [LARGE SCALE GENOMIC DNA]</scope>
    <source>
        <strain evidence="1 2">CNM20130759</strain>
    </source>
</reference>
<dbReference type="PANTHER" id="PTHR42830:SF1">
    <property type="entry name" value="OSMOTICALLY INDUCIBLE FAMILY PROTEIN"/>
    <property type="match status" value="1"/>
</dbReference>
<dbReference type="NCBIfam" id="TIGR03562">
    <property type="entry name" value="osmo_induc_OsmC"/>
    <property type="match status" value="1"/>
</dbReference>
<dbReference type="Gene3D" id="3.30.300.20">
    <property type="match status" value="1"/>
</dbReference>
<dbReference type="InterPro" id="IPR052707">
    <property type="entry name" value="OsmC_Ohr_Peroxiredoxin"/>
</dbReference>
<dbReference type="EMBL" id="NGAF01000006">
    <property type="protein sequence ID" value="OXR44432.1"/>
    <property type="molecule type" value="Genomic_DNA"/>
</dbReference>
<dbReference type="PANTHER" id="PTHR42830">
    <property type="entry name" value="OSMOTICALLY INDUCIBLE FAMILY PROTEIN"/>
    <property type="match status" value="1"/>
</dbReference>
<dbReference type="EC" id="1.11.1.15" evidence="1"/>
<keyword evidence="1" id="KW-0575">Peroxidase</keyword>
<dbReference type="SUPFAM" id="SSF82784">
    <property type="entry name" value="OsmC-like"/>
    <property type="match status" value="1"/>
</dbReference>
<sequence>MPTRSARTAWTGGLQDGSGQVDLASSGVGKFDVSFPKRTADTAEGTTSPEELIAAAHSSCYAMALSGQIGAAGGTIESLDVNADVTLGPDPAGGFRISKIALTVRGRVSGIDASGFEQAAQTAKAGCPVSKALAGVETIELDAALES</sequence>
<keyword evidence="1" id="KW-0560">Oxidoreductase</keyword>
<dbReference type="Pfam" id="PF02566">
    <property type="entry name" value="OsmC"/>
    <property type="match status" value="1"/>
</dbReference>
<evidence type="ECO:0000313" key="2">
    <source>
        <dbReference type="Proteomes" id="UP000215506"/>
    </source>
</evidence>
<keyword evidence="2" id="KW-1185">Reference proteome</keyword>
<accession>A0A231H6L2</accession>
<dbReference type="InterPro" id="IPR019904">
    <property type="entry name" value="Peroxiredoxin_OsmC"/>
</dbReference>
<dbReference type="InterPro" id="IPR015946">
    <property type="entry name" value="KH_dom-like_a/b"/>
</dbReference>
<gene>
    <name evidence="1" type="primary">osmC</name>
    <name evidence="1" type="ORF">B7C42_03221</name>
</gene>
<proteinExistence type="predicted"/>
<dbReference type="GO" id="GO:0006979">
    <property type="term" value="P:response to oxidative stress"/>
    <property type="evidence" value="ECO:0007669"/>
    <property type="project" value="InterPro"/>
</dbReference>
<dbReference type="GO" id="GO:0004601">
    <property type="term" value="F:peroxidase activity"/>
    <property type="evidence" value="ECO:0007669"/>
    <property type="project" value="UniProtKB-KW"/>
</dbReference>
<dbReference type="InterPro" id="IPR003718">
    <property type="entry name" value="OsmC/Ohr_fam"/>
</dbReference>
<dbReference type="Proteomes" id="UP000215506">
    <property type="component" value="Unassembled WGS sequence"/>
</dbReference>
<organism evidence="1 2">
    <name type="scientific">Nocardia cerradoensis</name>
    <dbReference type="NCBI Taxonomy" id="85688"/>
    <lineage>
        <taxon>Bacteria</taxon>
        <taxon>Bacillati</taxon>
        <taxon>Actinomycetota</taxon>
        <taxon>Actinomycetes</taxon>
        <taxon>Mycobacteriales</taxon>
        <taxon>Nocardiaceae</taxon>
        <taxon>Nocardia</taxon>
    </lineage>
</organism>
<comment type="caution">
    <text evidence="1">The sequence shown here is derived from an EMBL/GenBank/DDBJ whole genome shotgun (WGS) entry which is preliminary data.</text>
</comment>
<protein>
    <submittedName>
        <fullName evidence="1">Peroxiredoxin OsmC</fullName>
        <ecNumber evidence="1">1.11.1.15</ecNumber>
    </submittedName>
</protein>
<dbReference type="InterPro" id="IPR036102">
    <property type="entry name" value="OsmC/Ohrsf"/>
</dbReference>